<accession>A0A8J4A896</accession>
<evidence type="ECO:0008006" key="5">
    <source>
        <dbReference type="Google" id="ProtNLM"/>
    </source>
</evidence>
<name>A0A8J4A896_9ACTN</name>
<evidence type="ECO:0000313" key="4">
    <source>
        <dbReference type="Proteomes" id="UP000635606"/>
    </source>
</evidence>
<proteinExistence type="predicted"/>
<feature type="domain" description="Effector-associated" evidence="2">
    <location>
        <begin position="294"/>
        <end position="371"/>
    </location>
</feature>
<evidence type="ECO:0000313" key="3">
    <source>
        <dbReference type="EMBL" id="GIJ74751.1"/>
    </source>
</evidence>
<keyword evidence="4" id="KW-1185">Reference proteome</keyword>
<reference evidence="3" key="1">
    <citation type="submission" date="2021-01" db="EMBL/GenBank/DDBJ databases">
        <title>Whole genome shotgun sequence of Virgisporangium ochraceum NBRC 16418.</title>
        <authorList>
            <person name="Komaki H."/>
            <person name="Tamura T."/>
        </authorList>
    </citation>
    <scope>NUCLEOTIDE SEQUENCE</scope>
    <source>
        <strain evidence="3">NBRC 16418</strain>
    </source>
</reference>
<sequence>MPRDLSPITRPPADAVPPDVRDAVAVVVGIDRYGDEPRWDLAGPVADAARFAEWFRSVGVPEITVLASPVPSGLPDGVEVLPADRATVREVLVRRPATQTRSTLFVVWGGHGFVDVHRRRRLYYADTTPADPLDLDLDALLARFASDRVPRLDRQYWIVDACQVHGPHGPSPRVTGHETFEAGDAVPGRAQDVLFAAGFGQPALDLVAARTGVFSREVLRVLTADGVSALPDLPARLRAVFSDLRAQGRTSQTPTYLWHRTATGNEGHLLRPAGTAPAPAAEPRLTAAALLPAVEALESVPEFQSPTAREEILRLLRGRVYTAIPRQQTARLEAVSVIRTCMRFPGGLEELVEAVRFFASGDPSMDRFEAATRRLGAPP</sequence>
<gene>
    <name evidence="3" type="ORF">Voc01_096680</name>
</gene>
<dbReference type="Proteomes" id="UP000635606">
    <property type="component" value="Unassembled WGS sequence"/>
</dbReference>
<dbReference type="GO" id="GO:0004197">
    <property type="term" value="F:cysteine-type endopeptidase activity"/>
    <property type="evidence" value="ECO:0007669"/>
    <property type="project" value="InterPro"/>
</dbReference>
<organism evidence="3 4">
    <name type="scientific">Virgisporangium ochraceum</name>
    <dbReference type="NCBI Taxonomy" id="65505"/>
    <lineage>
        <taxon>Bacteria</taxon>
        <taxon>Bacillati</taxon>
        <taxon>Actinomycetota</taxon>
        <taxon>Actinomycetes</taxon>
        <taxon>Micromonosporales</taxon>
        <taxon>Micromonosporaceae</taxon>
        <taxon>Virgisporangium</taxon>
    </lineage>
</organism>
<dbReference type="Pfam" id="PF19956">
    <property type="entry name" value="EAD2"/>
    <property type="match status" value="1"/>
</dbReference>
<dbReference type="InterPro" id="IPR045431">
    <property type="entry name" value="EAD2"/>
</dbReference>
<protein>
    <recommendedName>
        <fullName evidence="5">Caspase family protein</fullName>
    </recommendedName>
</protein>
<evidence type="ECO:0000259" key="1">
    <source>
        <dbReference type="Pfam" id="PF00656"/>
    </source>
</evidence>
<dbReference type="EMBL" id="BOPH01000143">
    <property type="protein sequence ID" value="GIJ74751.1"/>
    <property type="molecule type" value="Genomic_DNA"/>
</dbReference>
<dbReference type="InterPro" id="IPR011600">
    <property type="entry name" value="Pept_C14_caspase"/>
</dbReference>
<feature type="domain" description="Peptidase C14 caspase" evidence="1">
    <location>
        <begin position="24"/>
        <end position="257"/>
    </location>
</feature>
<evidence type="ECO:0000259" key="2">
    <source>
        <dbReference type="Pfam" id="PF19956"/>
    </source>
</evidence>
<dbReference type="Pfam" id="PF00656">
    <property type="entry name" value="Peptidase_C14"/>
    <property type="match status" value="1"/>
</dbReference>
<comment type="caution">
    <text evidence="3">The sequence shown here is derived from an EMBL/GenBank/DDBJ whole genome shotgun (WGS) entry which is preliminary data.</text>
</comment>
<dbReference type="RefSeq" id="WP_203934544.1">
    <property type="nucleotide sequence ID" value="NZ_BOPH01000143.1"/>
</dbReference>
<dbReference type="Gene3D" id="3.40.50.1460">
    <property type="match status" value="1"/>
</dbReference>
<dbReference type="GO" id="GO:0006508">
    <property type="term" value="P:proteolysis"/>
    <property type="evidence" value="ECO:0007669"/>
    <property type="project" value="InterPro"/>
</dbReference>
<dbReference type="AlphaFoldDB" id="A0A8J4A896"/>